<feature type="domain" description="G-protein coupled receptors family 1 profile" evidence="10">
    <location>
        <begin position="43"/>
        <end position="304"/>
    </location>
</feature>
<keyword evidence="7 8" id="KW-0807">Transducer</keyword>
<dbReference type="Gene3D" id="1.20.1070.10">
    <property type="entry name" value="Rhodopsin 7-helix transmembrane proteins"/>
    <property type="match status" value="1"/>
</dbReference>
<evidence type="ECO:0000256" key="5">
    <source>
        <dbReference type="ARBA" id="ARBA00023136"/>
    </source>
</evidence>
<reference evidence="11 12" key="1">
    <citation type="journal article" date="2008" name="Nature">
        <title>The Trichoplax genome and the nature of placozoans.</title>
        <authorList>
            <person name="Srivastava M."/>
            <person name="Begovic E."/>
            <person name="Chapman J."/>
            <person name="Putnam N.H."/>
            <person name="Hellsten U."/>
            <person name="Kawashima T."/>
            <person name="Kuo A."/>
            <person name="Mitros T."/>
            <person name="Salamov A."/>
            <person name="Carpenter M.L."/>
            <person name="Signorovitch A.Y."/>
            <person name="Moreno M.A."/>
            <person name="Kamm K."/>
            <person name="Grimwood J."/>
            <person name="Schmutz J."/>
            <person name="Shapiro H."/>
            <person name="Grigoriev I.V."/>
            <person name="Buss L.W."/>
            <person name="Schierwater B."/>
            <person name="Dellaporta S.L."/>
            <person name="Rokhsar D.S."/>
        </authorList>
    </citation>
    <scope>NUCLEOTIDE SEQUENCE [LARGE SCALE GENOMIC DNA]</scope>
    <source>
        <strain evidence="11 12">Grell-BS-1999</strain>
    </source>
</reference>
<accession>B3S3M9</accession>
<proteinExistence type="inferred from homology"/>
<evidence type="ECO:0000256" key="7">
    <source>
        <dbReference type="ARBA" id="ARBA00023224"/>
    </source>
</evidence>
<organism evidence="11 12">
    <name type="scientific">Trichoplax adhaerens</name>
    <name type="common">Trichoplax reptans</name>
    <dbReference type="NCBI Taxonomy" id="10228"/>
    <lineage>
        <taxon>Eukaryota</taxon>
        <taxon>Metazoa</taxon>
        <taxon>Placozoa</taxon>
        <taxon>Uniplacotomia</taxon>
        <taxon>Trichoplacea</taxon>
        <taxon>Trichoplacidae</taxon>
        <taxon>Trichoplax</taxon>
    </lineage>
</organism>
<evidence type="ECO:0000256" key="2">
    <source>
        <dbReference type="ARBA" id="ARBA00022692"/>
    </source>
</evidence>
<evidence type="ECO:0000256" key="1">
    <source>
        <dbReference type="ARBA" id="ARBA00004141"/>
    </source>
</evidence>
<dbReference type="Proteomes" id="UP000009022">
    <property type="component" value="Unassembled WGS sequence"/>
</dbReference>
<feature type="transmembrane region" description="Helical" evidence="9">
    <location>
        <begin position="239"/>
        <end position="265"/>
    </location>
</feature>
<dbReference type="GeneID" id="6755912"/>
<evidence type="ECO:0000256" key="9">
    <source>
        <dbReference type="SAM" id="Phobius"/>
    </source>
</evidence>
<keyword evidence="2 8" id="KW-0812">Transmembrane</keyword>
<keyword evidence="12" id="KW-1185">Reference proteome</keyword>
<protein>
    <recommendedName>
        <fullName evidence="10">G-protein coupled receptors family 1 profile domain-containing protein</fullName>
    </recommendedName>
</protein>
<dbReference type="eggNOG" id="KOG4219">
    <property type="taxonomic scope" value="Eukaryota"/>
</dbReference>
<comment type="subcellular location">
    <subcellularLocation>
        <location evidence="1">Membrane</location>
        <topology evidence="1">Multi-pass membrane protein</topology>
    </subcellularLocation>
</comment>
<evidence type="ECO:0000259" key="10">
    <source>
        <dbReference type="PROSITE" id="PS50262"/>
    </source>
</evidence>
<dbReference type="EMBL" id="DS985248">
    <property type="protein sequence ID" value="EDV22833.1"/>
    <property type="molecule type" value="Genomic_DNA"/>
</dbReference>
<dbReference type="Pfam" id="PF00001">
    <property type="entry name" value="7tm_1"/>
    <property type="match status" value="1"/>
</dbReference>
<dbReference type="PANTHER" id="PTHR45695">
    <property type="entry name" value="LEUCOKININ RECEPTOR-RELATED"/>
    <property type="match status" value="1"/>
</dbReference>
<keyword evidence="6 8" id="KW-0675">Receptor</keyword>
<feature type="transmembrane region" description="Helical" evidence="9">
    <location>
        <begin position="285"/>
        <end position="307"/>
    </location>
</feature>
<dbReference type="GO" id="GO:0007186">
    <property type="term" value="P:G protein-coupled receptor signaling pathway"/>
    <property type="evidence" value="ECO:0000318"/>
    <property type="project" value="GO_Central"/>
</dbReference>
<dbReference type="PRINTS" id="PR00237">
    <property type="entry name" value="GPCRRHODOPSN"/>
</dbReference>
<dbReference type="OMA" id="FICFERY"/>
<dbReference type="PROSITE" id="PS50262">
    <property type="entry name" value="G_PROTEIN_RECEP_F1_2"/>
    <property type="match status" value="1"/>
</dbReference>
<evidence type="ECO:0000256" key="8">
    <source>
        <dbReference type="RuleBase" id="RU000688"/>
    </source>
</evidence>
<dbReference type="PROSITE" id="PS00237">
    <property type="entry name" value="G_PROTEIN_RECEP_F1_1"/>
    <property type="match status" value="1"/>
</dbReference>
<dbReference type="RefSeq" id="XP_002114699.1">
    <property type="nucleotide sequence ID" value="XM_002114663.1"/>
</dbReference>
<dbReference type="CTD" id="6755912"/>
<feature type="transmembrane region" description="Helical" evidence="9">
    <location>
        <begin position="30"/>
        <end position="52"/>
    </location>
</feature>
<name>B3S3M9_TRIAD</name>
<dbReference type="STRING" id="10228.B3S3M9"/>
<keyword evidence="5 9" id="KW-0472">Membrane</keyword>
<feature type="transmembrane region" description="Helical" evidence="9">
    <location>
        <begin position="148"/>
        <end position="165"/>
    </location>
</feature>
<dbReference type="AlphaFoldDB" id="B3S3M9"/>
<dbReference type="PhylomeDB" id="B3S3M9"/>
<dbReference type="HOGENOM" id="CLU_064822_0_0_1"/>
<dbReference type="InterPro" id="IPR017452">
    <property type="entry name" value="GPCR_Rhodpsn_7TM"/>
</dbReference>
<sequence>MNTTSCNSGICQNLTNATIPPNQSLFGPTFIVFLLGTTVGIIPNIIIFAGIYRKRSLHKPTYYFIANLAICDLVLSIATLFNAALNVIAISARFEIHTHSILCKFLTSFPVYWSYTASIETLIFICFERYMAVFKPMMKLTNKKSKHLCFIAWIISLIISFPTIITTRTNNLRPRYCVPFVEYTAWTGIFNMTLFILQFFLPALIMITVYSLILHRLYKKNMANQTESDRSKKKKRRTIYMLIITTIIFLAFSAPWSLTLAIVAITGKLPYQLAEYSQYPTLQFIITLRRLMLPFTSLYNPFVYCIFQKQIRQLLFPCTCCNIKKKLSVNVEPTSQSRTDLKSHEISKGAALCSTQYSQSYQVGAAKNYLAT</sequence>
<dbReference type="SUPFAM" id="SSF81321">
    <property type="entry name" value="Family A G protein-coupled receptor-like"/>
    <property type="match status" value="1"/>
</dbReference>
<dbReference type="KEGG" id="tad:TRIADDRAFT_58781"/>
<dbReference type="PANTHER" id="PTHR45695:SF9">
    <property type="entry name" value="LEUCOKININ RECEPTOR"/>
    <property type="match status" value="1"/>
</dbReference>
<gene>
    <name evidence="11" type="ORF">TRIADDRAFT_58781</name>
</gene>
<keyword evidence="3 9" id="KW-1133">Transmembrane helix</keyword>
<evidence type="ECO:0000256" key="4">
    <source>
        <dbReference type="ARBA" id="ARBA00023040"/>
    </source>
</evidence>
<dbReference type="InParanoid" id="B3S3M9"/>
<evidence type="ECO:0000256" key="3">
    <source>
        <dbReference type="ARBA" id="ARBA00022989"/>
    </source>
</evidence>
<dbReference type="GO" id="GO:0016020">
    <property type="term" value="C:membrane"/>
    <property type="evidence" value="ECO:0007669"/>
    <property type="project" value="UniProtKB-SubCell"/>
</dbReference>
<dbReference type="GO" id="GO:0004930">
    <property type="term" value="F:G protein-coupled receptor activity"/>
    <property type="evidence" value="ECO:0007669"/>
    <property type="project" value="UniProtKB-KW"/>
</dbReference>
<feature type="transmembrane region" description="Helical" evidence="9">
    <location>
        <begin position="64"/>
        <end position="89"/>
    </location>
</feature>
<dbReference type="FunFam" id="1.20.1070.10:FF:001138">
    <property type="entry name" value="G-protein coupled receptor 15"/>
    <property type="match status" value="1"/>
</dbReference>
<dbReference type="InterPro" id="IPR000276">
    <property type="entry name" value="GPCR_Rhodpsn"/>
</dbReference>
<keyword evidence="4 8" id="KW-0297">G-protein coupled receptor</keyword>
<dbReference type="OrthoDB" id="6144223at2759"/>
<feature type="transmembrane region" description="Helical" evidence="9">
    <location>
        <begin position="109"/>
        <end position="127"/>
    </location>
</feature>
<comment type="similarity">
    <text evidence="8">Belongs to the G-protein coupled receptor 1 family.</text>
</comment>
<evidence type="ECO:0000256" key="6">
    <source>
        <dbReference type="ARBA" id="ARBA00023170"/>
    </source>
</evidence>
<evidence type="ECO:0000313" key="11">
    <source>
        <dbReference type="EMBL" id="EDV22833.1"/>
    </source>
</evidence>
<dbReference type="CDD" id="cd00637">
    <property type="entry name" value="7tm_classA_rhodopsin-like"/>
    <property type="match status" value="1"/>
</dbReference>
<evidence type="ECO:0000313" key="12">
    <source>
        <dbReference type="Proteomes" id="UP000009022"/>
    </source>
</evidence>
<feature type="transmembrane region" description="Helical" evidence="9">
    <location>
        <begin position="185"/>
        <end position="218"/>
    </location>
</feature>